<evidence type="ECO:0000256" key="2">
    <source>
        <dbReference type="ARBA" id="ARBA00022475"/>
    </source>
</evidence>
<dbReference type="GO" id="GO:0005886">
    <property type="term" value="C:plasma membrane"/>
    <property type="evidence" value="ECO:0007669"/>
    <property type="project" value="UniProtKB-SubCell"/>
</dbReference>
<evidence type="ECO:0000313" key="7">
    <source>
        <dbReference type="EMBL" id="EOR95055.1"/>
    </source>
</evidence>
<feature type="transmembrane region" description="Helical" evidence="6">
    <location>
        <begin position="285"/>
        <end position="304"/>
    </location>
</feature>
<dbReference type="PATRIC" id="fig|1150600.3.peg.1728"/>
<evidence type="ECO:0000256" key="6">
    <source>
        <dbReference type="SAM" id="Phobius"/>
    </source>
</evidence>
<proteinExistence type="predicted"/>
<dbReference type="InterPro" id="IPR050833">
    <property type="entry name" value="Poly_Biosynth_Transport"/>
</dbReference>
<dbReference type="CDD" id="cd12082">
    <property type="entry name" value="MATE_like"/>
    <property type="match status" value="1"/>
</dbReference>
<keyword evidence="2" id="KW-1003">Cell membrane</keyword>
<evidence type="ECO:0000256" key="3">
    <source>
        <dbReference type="ARBA" id="ARBA00022692"/>
    </source>
</evidence>
<evidence type="ECO:0000256" key="4">
    <source>
        <dbReference type="ARBA" id="ARBA00022989"/>
    </source>
</evidence>
<accession>R9GU41</accession>
<evidence type="ECO:0000256" key="5">
    <source>
        <dbReference type="ARBA" id="ARBA00023136"/>
    </source>
</evidence>
<feature type="transmembrane region" description="Helical" evidence="6">
    <location>
        <begin position="348"/>
        <end position="368"/>
    </location>
</feature>
<keyword evidence="5 6" id="KW-0472">Membrane</keyword>
<evidence type="ECO:0000256" key="1">
    <source>
        <dbReference type="ARBA" id="ARBA00004651"/>
    </source>
</evidence>
<feature type="transmembrane region" description="Helical" evidence="6">
    <location>
        <begin position="388"/>
        <end position="407"/>
    </location>
</feature>
<dbReference type="AlphaFoldDB" id="R9GU41"/>
<keyword evidence="3 6" id="KW-0812">Transmembrane</keyword>
<feature type="transmembrane region" description="Helical" evidence="6">
    <location>
        <begin position="174"/>
        <end position="192"/>
    </location>
</feature>
<dbReference type="OrthoDB" id="512217at2"/>
<keyword evidence="8" id="KW-1185">Reference proteome</keyword>
<dbReference type="EMBL" id="AQPN01000068">
    <property type="protein sequence ID" value="EOR95055.1"/>
    <property type="molecule type" value="Genomic_DNA"/>
</dbReference>
<sequence length="456" mass="52168">MILSIFSKIPIRTSRTNNLLYNSFISSFFKIFSISVSFILVPLCLKAVTAKEYGIILTITSIVNWISFFDVGIGNGLRNKLGKCIAENKKELAKKYVSTAYFFITLIFLGVLVIYSCLAPFINWYSFLNLQMVDVHNLNQCMYVIIALFIVRFILQLINVVLLADQKSYLSDSILPISSFITLIIIYIFYTLNIISFYIIIFCICGVPVLLLMIYTFILFRTKYKWLSPKRSYIDYKLKNDLLGLGFQFFLLQLIAVIILSTSNFLIANLYTMQDVTTFNIVSKYYGSTLLAFNILLTPLWGAYTNAWYQKDYKWIKNTIIKMTLINILLLFGSVILFYLYAPVLKLWLGNVIYVTPIFVVSLIMYNFQIGFNDVFSYFLNGIGNIKLQLYAAVFGGVVNIPLTIYLAKNTDWGIATICIANILCMIPSSLILSIQSYHILKIKMAEKVTADLTTV</sequence>
<comment type="caution">
    <text evidence="7">The sequence shown here is derived from an EMBL/GenBank/DDBJ whole genome shotgun (WGS) entry which is preliminary data.</text>
</comment>
<feature type="transmembrane region" description="Helical" evidence="6">
    <location>
        <begin position="325"/>
        <end position="342"/>
    </location>
</feature>
<dbReference type="RefSeq" id="WP_016194991.1">
    <property type="nucleotide sequence ID" value="NZ_AQPN01000068.1"/>
</dbReference>
<dbReference type="STRING" id="1150600.ADIARSV_1755"/>
<feature type="transmembrane region" description="Helical" evidence="6">
    <location>
        <begin position="242"/>
        <end position="265"/>
    </location>
</feature>
<comment type="subcellular location">
    <subcellularLocation>
        <location evidence="1">Cell membrane</location>
        <topology evidence="1">Multi-pass membrane protein</topology>
    </subcellularLocation>
</comment>
<gene>
    <name evidence="7" type="ORF">ADIARSV_1755</name>
</gene>
<feature type="transmembrane region" description="Helical" evidence="6">
    <location>
        <begin position="142"/>
        <end position="162"/>
    </location>
</feature>
<feature type="transmembrane region" description="Helical" evidence="6">
    <location>
        <begin position="20"/>
        <end position="41"/>
    </location>
</feature>
<protein>
    <submittedName>
        <fullName evidence="7">O-antigen flippase Wzx</fullName>
    </submittedName>
</protein>
<dbReference type="PANTHER" id="PTHR30250">
    <property type="entry name" value="PST FAMILY PREDICTED COLANIC ACID TRANSPORTER"/>
    <property type="match status" value="1"/>
</dbReference>
<name>R9GU41_9SPHI</name>
<feature type="transmembrane region" description="Helical" evidence="6">
    <location>
        <begin position="413"/>
        <end position="435"/>
    </location>
</feature>
<feature type="transmembrane region" description="Helical" evidence="6">
    <location>
        <begin position="53"/>
        <end position="77"/>
    </location>
</feature>
<reference evidence="7 8" key="1">
    <citation type="journal article" date="2013" name="Genome Announc.">
        <title>Draft Genome Sequence of Arcticibacter svalbardensis Strain MN12-7T, a Member of the Family Sphingobacteriaceae Isolated from an Arctic Soil Sample.</title>
        <authorList>
            <person name="Shivaji S."/>
            <person name="Ara S."/>
            <person name="Prasad S."/>
            <person name="Manasa B.P."/>
            <person name="Begum Z."/>
            <person name="Singh A."/>
            <person name="Kumar Pinnaka A."/>
        </authorList>
    </citation>
    <scope>NUCLEOTIDE SEQUENCE [LARGE SCALE GENOMIC DNA]</scope>
    <source>
        <strain evidence="7 8">MN12-7</strain>
    </source>
</reference>
<keyword evidence="4 6" id="KW-1133">Transmembrane helix</keyword>
<evidence type="ECO:0000313" key="8">
    <source>
        <dbReference type="Proteomes" id="UP000014174"/>
    </source>
</evidence>
<feature type="transmembrane region" description="Helical" evidence="6">
    <location>
        <begin position="198"/>
        <end position="221"/>
    </location>
</feature>
<dbReference type="eggNOG" id="COG2244">
    <property type="taxonomic scope" value="Bacteria"/>
</dbReference>
<organism evidence="7 8">
    <name type="scientific">Arcticibacter svalbardensis MN12-7</name>
    <dbReference type="NCBI Taxonomy" id="1150600"/>
    <lineage>
        <taxon>Bacteria</taxon>
        <taxon>Pseudomonadati</taxon>
        <taxon>Bacteroidota</taxon>
        <taxon>Sphingobacteriia</taxon>
        <taxon>Sphingobacteriales</taxon>
        <taxon>Sphingobacteriaceae</taxon>
        <taxon>Arcticibacter</taxon>
    </lineage>
</organism>
<feature type="transmembrane region" description="Helical" evidence="6">
    <location>
        <begin position="98"/>
        <end position="122"/>
    </location>
</feature>
<dbReference type="Proteomes" id="UP000014174">
    <property type="component" value="Unassembled WGS sequence"/>
</dbReference>
<dbReference type="PANTHER" id="PTHR30250:SF11">
    <property type="entry name" value="O-ANTIGEN TRANSPORTER-RELATED"/>
    <property type="match status" value="1"/>
</dbReference>